<dbReference type="InterPro" id="IPR011042">
    <property type="entry name" value="6-blade_b-propeller_TolB-like"/>
</dbReference>
<dbReference type="KEGG" id="bfu:BCIN_01g11050"/>
<reference evidence="1 2" key="3">
    <citation type="journal article" date="2017" name="Mol. Plant Pathol.">
        <title>A gapless genome sequence of the fungus Botrytis cinerea.</title>
        <authorList>
            <person name="Van Kan J.A."/>
            <person name="Stassen J.H."/>
            <person name="Mosbach A."/>
            <person name="Van Der Lee T.A."/>
            <person name="Faino L."/>
            <person name="Farmer A.D."/>
            <person name="Papasotiriou D.G."/>
            <person name="Zhou S."/>
            <person name="Seidl M.F."/>
            <person name="Cottam E."/>
            <person name="Edel D."/>
            <person name="Hahn M."/>
            <person name="Schwartz D.C."/>
            <person name="Dietrich R.A."/>
            <person name="Widdison S."/>
            <person name="Scalliet G."/>
        </authorList>
    </citation>
    <scope>NUCLEOTIDE SEQUENCE [LARGE SCALE GENOMIC DNA]</scope>
    <source>
        <strain evidence="1 2">B05.10</strain>
    </source>
</reference>
<dbReference type="OrthoDB" id="9977941at2759"/>
<dbReference type="PANTHER" id="PTHR42060:SF1">
    <property type="entry name" value="NHL REPEAT-CONTAINING PROTEIN"/>
    <property type="match status" value="1"/>
</dbReference>
<gene>
    <name evidence="1" type="ORF">BCIN_01g11050</name>
</gene>
<keyword evidence="2" id="KW-1185">Reference proteome</keyword>
<evidence type="ECO:0008006" key="3">
    <source>
        <dbReference type="Google" id="ProtNLM"/>
    </source>
</evidence>
<dbReference type="Proteomes" id="UP000001798">
    <property type="component" value="Chromosome 1"/>
</dbReference>
<dbReference type="OMA" id="PNINQAG"/>
<organism evidence="1 2">
    <name type="scientific">Botryotinia fuckeliana (strain B05.10)</name>
    <name type="common">Noble rot fungus</name>
    <name type="synonym">Botrytis cinerea</name>
    <dbReference type="NCBI Taxonomy" id="332648"/>
    <lineage>
        <taxon>Eukaryota</taxon>
        <taxon>Fungi</taxon>
        <taxon>Dikarya</taxon>
        <taxon>Ascomycota</taxon>
        <taxon>Pezizomycotina</taxon>
        <taxon>Leotiomycetes</taxon>
        <taxon>Helotiales</taxon>
        <taxon>Sclerotiniaceae</taxon>
        <taxon>Botrytis</taxon>
    </lineage>
</organism>
<accession>A0A384J7B4</accession>
<name>A0A384J7B4_BOTFB</name>
<dbReference type="PANTHER" id="PTHR42060">
    <property type="entry name" value="NHL REPEAT-CONTAINING PROTEIN-RELATED"/>
    <property type="match status" value="1"/>
</dbReference>
<sequence length="351" mass="38387">MMEEHLEGVPNLLPYEVVARFPLGYFLENIAVRSNGTLLVTNMIVGQIFYVDPRVKDPESTIQLIHDFNTTSEAPLEDDEETGIYGSKNHAEAIIEHPKIADLFYAFSGVHGKADTWAVYSLDFRGFDPSRGAATTVVEKLADIPGAGWLNGATMIPQTLTLLMAESQQCKIFAFDLQTRKVSIWIEDERLGKVTTRPPWPALNGLEYFRGQIFGTVTDRGTLVKMQVDETGKYKTDSLKVVVDQLIGDDFAFDCEGSAYVATNPAHTVLKFVKVGVEPQKEERLKILGGLDKKETAGPTALAFGRGDNDSDCIYVVTCGGVVNSIGDNGPGQALIAKVCVGVKGEARDFE</sequence>
<dbReference type="Gene3D" id="2.120.10.30">
    <property type="entry name" value="TolB, C-terminal domain"/>
    <property type="match status" value="1"/>
</dbReference>
<proteinExistence type="predicted"/>
<dbReference type="SUPFAM" id="SSF63829">
    <property type="entry name" value="Calcium-dependent phosphotriesterase"/>
    <property type="match status" value="1"/>
</dbReference>
<dbReference type="AlphaFoldDB" id="A0A384J7B4"/>
<protein>
    <recommendedName>
        <fullName evidence="3">Six-bladed beta-propeller-like protein</fullName>
    </recommendedName>
</protein>
<reference evidence="1 2" key="2">
    <citation type="journal article" date="2012" name="Eukaryot. Cell">
        <title>Genome update of Botrytis cinerea strains B05.10 and T4.</title>
        <authorList>
            <person name="Staats M."/>
            <person name="van Kan J.A."/>
        </authorList>
    </citation>
    <scope>NUCLEOTIDE SEQUENCE [LARGE SCALE GENOMIC DNA]</scope>
    <source>
        <strain evidence="1 2">B05.10</strain>
    </source>
</reference>
<dbReference type="InterPro" id="IPR052998">
    <property type="entry name" value="Hetero-Diels-Alderase-like"/>
</dbReference>
<dbReference type="EMBL" id="CP009805">
    <property type="protein sequence ID" value="ATZ46525.1"/>
    <property type="molecule type" value="Genomic_DNA"/>
</dbReference>
<evidence type="ECO:0000313" key="2">
    <source>
        <dbReference type="Proteomes" id="UP000001798"/>
    </source>
</evidence>
<dbReference type="VEuPathDB" id="FungiDB:Bcin01g11050"/>
<dbReference type="RefSeq" id="XP_001549374.1">
    <property type="nucleotide sequence ID" value="XM_001549324.2"/>
</dbReference>
<reference evidence="1 2" key="1">
    <citation type="journal article" date="2011" name="PLoS Genet.">
        <title>Genomic analysis of the necrotrophic fungal pathogens Sclerotinia sclerotiorum and Botrytis cinerea.</title>
        <authorList>
            <person name="Amselem J."/>
            <person name="Cuomo C.A."/>
            <person name="van Kan J.A."/>
            <person name="Viaud M."/>
            <person name="Benito E.P."/>
            <person name="Couloux A."/>
            <person name="Coutinho P.M."/>
            <person name="de Vries R.P."/>
            <person name="Dyer P.S."/>
            <person name="Fillinger S."/>
            <person name="Fournier E."/>
            <person name="Gout L."/>
            <person name="Hahn M."/>
            <person name="Kohn L."/>
            <person name="Lapalu N."/>
            <person name="Plummer K.M."/>
            <person name="Pradier J.M."/>
            <person name="Quevillon E."/>
            <person name="Sharon A."/>
            <person name="Simon A."/>
            <person name="ten Have A."/>
            <person name="Tudzynski B."/>
            <person name="Tudzynski P."/>
            <person name="Wincker P."/>
            <person name="Andrew M."/>
            <person name="Anthouard V."/>
            <person name="Beever R.E."/>
            <person name="Beffa R."/>
            <person name="Benoit I."/>
            <person name="Bouzid O."/>
            <person name="Brault B."/>
            <person name="Chen Z."/>
            <person name="Choquer M."/>
            <person name="Collemare J."/>
            <person name="Cotton P."/>
            <person name="Danchin E.G."/>
            <person name="Da Silva C."/>
            <person name="Gautier A."/>
            <person name="Giraud C."/>
            <person name="Giraud T."/>
            <person name="Gonzalez C."/>
            <person name="Grossetete S."/>
            <person name="Guldener U."/>
            <person name="Henrissat B."/>
            <person name="Howlett B.J."/>
            <person name="Kodira C."/>
            <person name="Kretschmer M."/>
            <person name="Lappartient A."/>
            <person name="Leroch M."/>
            <person name="Levis C."/>
            <person name="Mauceli E."/>
            <person name="Neuveglise C."/>
            <person name="Oeser B."/>
            <person name="Pearson M."/>
            <person name="Poulain J."/>
            <person name="Poussereau N."/>
            <person name="Quesneville H."/>
            <person name="Rascle C."/>
            <person name="Schumacher J."/>
            <person name="Segurens B."/>
            <person name="Sexton A."/>
            <person name="Silva E."/>
            <person name="Sirven C."/>
            <person name="Soanes D.M."/>
            <person name="Talbot N.J."/>
            <person name="Templeton M."/>
            <person name="Yandava C."/>
            <person name="Yarden O."/>
            <person name="Zeng Q."/>
            <person name="Rollins J.A."/>
            <person name="Lebrun M.H."/>
            <person name="Dickman M."/>
        </authorList>
    </citation>
    <scope>NUCLEOTIDE SEQUENCE [LARGE SCALE GENOMIC DNA]</scope>
    <source>
        <strain evidence="1 2">B05.10</strain>
    </source>
</reference>
<evidence type="ECO:0000313" key="1">
    <source>
        <dbReference type="EMBL" id="ATZ46525.1"/>
    </source>
</evidence>
<dbReference type="GeneID" id="5429862"/>